<sequence length="98" mass="10792">MKIYSHVQSACAAALMDPQDGEQEESRWVHEVKKAPTPDGVSGSAVDKLTQVVEQLVDAVDRLSNSFRSSRDDACVRQPGQPLRNEEGYAVYPVEGPY</sequence>
<accession>A0A9D4J3T7</accession>
<reference evidence="1" key="1">
    <citation type="journal article" date="2019" name="bioRxiv">
        <title>The Genome of the Zebra Mussel, Dreissena polymorpha: A Resource for Invasive Species Research.</title>
        <authorList>
            <person name="McCartney M.A."/>
            <person name="Auch B."/>
            <person name="Kono T."/>
            <person name="Mallez S."/>
            <person name="Zhang Y."/>
            <person name="Obille A."/>
            <person name="Becker A."/>
            <person name="Abrahante J.E."/>
            <person name="Garbe J."/>
            <person name="Badalamenti J.P."/>
            <person name="Herman A."/>
            <person name="Mangelson H."/>
            <person name="Liachko I."/>
            <person name="Sullivan S."/>
            <person name="Sone E.D."/>
            <person name="Koren S."/>
            <person name="Silverstein K.A.T."/>
            <person name="Beckman K.B."/>
            <person name="Gohl D.M."/>
        </authorList>
    </citation>
    <scope>NUCLEOTIDE SEQUENCE</scope>
    <source>
        <strain evidence="1">Duluth1</strain>
        <tissue evidence="1">Whole animal</tissue>
    </source>
</reference>
<dbReference type="EMBL" id="JAIWYP010000007">
    <property type="protein sequence ID" value="KAH3794733.1"/>
    <property type="molecule type" value="Genomic_DNA"/>
</dbReference>
<gene>
    <name evidence="1" type="ORF">DPMN_148271</name>
</gene>
<proteinExistence type="predicted"/>
<name>A0A9D4J3T7_DREPO</name>
<organism evidence="1 2">
    <name type="scientific">Dreissena polymorpha</name>
    <name type="common">Zebra mussel</name>
    <name type="synonym">Mytilus polymorpha</name>
    <dbReference type="NCBI Taxonomy" id="45954"/>
    <lineage>
        <taxon>Eukaryota</taxon>
        <taxon>Metazoa</taxon>
        <taxon>Spiralia</taxon>
        <taxon>Lophotrochozoa</taxon>
        <taxon>Mollusca</taxon>
        <taxon>Bivalvia</taxon>
        <taxon>Autobranchia</taxon>
        <taxon>Heteroconchia</taxon>
        <taxon>Euheterodonta</taxon>
        <taxon>Imparidentia</taxon>
        <taxon>Neoheterodontei</taxon>
        <taxon>Myida</taxon>
        <taxon>Dreissenoidea</taxon>
        <taxon>Dreissenidae</taxon>
        <taxon>Dreissena</taxon>
    </lineage>
</organism>
<protein>
    <submittedName>
        <fullName evidence="1">Uncharacterized protein</fullName>
    </submittedName>
</protein>
<evidence type="ECO:0000313" key="2">
    <source>
        <dbReference type="Proteomes" id="UP000828390"/>
    </source>
</evidence>
<comment type="caution">
    <text evidence="1">The sequence shown here is derived from an EMBL/GenBank/DDBJ whole genome shotgun (WGS) entry which is preliminary data.</text>
</comment>
<dbReference type="AlphaFoldDB" id="A0A9D4J3T7"/>
<dbReference type="Proteomes" id="UP000828390">
    <property type="component" value="Unassembled WGS sequence"/>
</dbReference>
<keyword evidence="2" id="KW-1185">Reference proteome</keyword>
<reference evidence="1" key="2">
    <citation type="submission" date="2020-11" db="EMBL/GenBank/DDBJ databases">
        <authorList>
            <person name="McCartney M.A."/>
            <person name="Auch B."/>
            <person name="Kono T."/>
            <person name="Mallez S."/>
            <person name="Becker A."/>
            <person name="Gohl D.M."/>
            <person name="Silverstein K.A.T."/>
            <person name="Koren S."/>
            <person name="Bechman K.B."/>
            <person name="Herman A."/>
            <person name="Abrahante J.E."/>
            <person name="Garbe J."/>
        </authorList>
    </citation>
    <scope>NUCLEOTIDE SEQUENCE</scope>
    <source>
        <strain evidence="1">Duluth1</strain>
        <tissue evidence="1">Whole animal</tissue>
    </source>
</reference>
<evidence type="ECO:0000313" key="1">
    <source>
        <dbReference type="EMBL" id="KAH3794733.1"/>
    </source>
</evidence>